<feature type="domain" description="ABC transmembrane type-1" evidence="8">
    <location>
        <begin position="97"/>
        <end position="300"/>
    </location>
</feature>
<dbReference type="PROSITE" id="PS50928">
    <property type="entry name" value="ABC_TM1"/>
    <property type="match status" value="1"/>
</dbReference>
<evidence type="ECO:0000256" key="1">
    <source>
        <dbReference type="ARBA" id="ARBA00004651"/>
    </source>
</evidence>
<dbReference type="InterPro" id="IPR025966">
    <property type="entry name" value="OppC_N"/>
</dbReference>
<evidence type="ECO:0000256" key="4">
    <source>
        <dbReference type="ARBA" id="ARBA00022692"/>
    </source>
</evidence>
<gene>
    <name evidence="9" type="ORF">ACFOW6_16520</name>
</gene>
<keyword evidence="2 7" id="KW-0813">Transport</keyword>
<organism evidence="9 10">
    <name type="scientific">Fodinicurvata halophila</name>
    <dbReference type="NCBI Taxonomy" id="1419723"/>
    <lineage>
        <taxon>Bacteria</taxon>
        <taxon>Pseudomonadati</taxon>
        <taxon>Pseudomonadota</taxon>
        <taxon>Alphaproteobacteria</taxon>
        <taxon>Rhodospirillales</taxon>
        <taxon>Rhodovibrionaceae</taxon>
        <taxon>Fodinicurvata</taxon>
    </lineage>
</organism>
<feature type="transmembrane region" description="Helical" evidence="7">
    <location>
        <begin position="34"/>
        <end position="58"/>
    </location>
</feature>
<keyword evidence="6 7" id="KW-0472">Membrane</keyword>
<dbReference type="SUPFAM" id="SSF161098">
    <property type="entry name" value="MetI-like"/>
    <property type="match status" value="1"/>
</dbReference>
<comment type="caution">
    <text evidence="9">The sequence shown here is derived from an EMBL/GenBank/DDBJ whole genome shotgun (WGS) entry which is preliminary data.</text>
</comment>
<keyword evidence="5 7" id="KW-1133">Transmembrane helix</keyword>
<evidence type="ECO:0000256" key="5">
    <source>
        <dbReference type="ARBA" id="ARBA00022989"/>
    </source>
</evidence>
<comment type="similarity">
    <text evidence="7">Belongs to the binding-protein-dependent transport system permease family.</text>
</comment>
<reference evidence="10" key="1">
    <citation type="journal article" date="2019" name="Int. J. Syst. Evol. Microbiol.">
        <title>The Global Catalogue of Microorganisms (GCM) 10K type strain sequencing project: providing services to taxonomists for standard genome sequencing and annotation.</title>
        <authorList>
            <consortium name="The Broad Institute Genomics Platform"/>
            <consortium name="The Broad Institute Genome Sequencing Center for Infectious Disease"/>
            <person name="Wu L."/>
            <person name="Ma J."/>
        </authorList>
    </citation>
    <scope>NUCLEOTIDE SEQUENCE [LARGE SCALE GENOMIC DNA]</scope>
    <source>
        <strain evidence="10">CECT 8472</strain>
    </source>
</reference>
<protein>
    <submittedName>
        <fullName evidence="9">ABC transporter permease</fullName>
    </submittedName>
</protein>
<dbReference type="Pfam" id="PF00528">
    <property type="entry name" value="BPD_transp_1"/>
    <property type="match status" value="1"/>
</dbReference>
<dbReference type="PANTHER" id="PTHR43386:SF23">
    <property type="entry name" value="ABC TRANSPORTER"/>
    <property type="match status" value="1"/>
</dbReference>
<dbReference type="Gene3D" id="1.10.3720.10">
    <property type="entry name" value="MetI-like"/>
    <property type="match status" value="1"/>
</dbReference>
<evidence type="ECO:0000256" key="2">
    <source>
        <dbReference type="ARBA" id="ARBA00022448"/>
    </source>
</evidence>
<dbReference type="CDD" id="cd06261">
    <property type="entry name" value="TM_PBP2"/>
    <property type="match status" value="1"/>
</dbReference>
<proteinExistence type="inferred from homology"/>
<dbReference type="Pfam" id="PF12911">
    <property type="entry name" value="OppC_N"/>
    <property type="match status" value="1"/>
</dbReference>
<dbReference type="InterPro" id="IPR050366">
    <property type="entry name" value="BP-dependent_transpt_permease"/>
</dbReference>
<dbReference type="InterPro" id="IPR035906">
    <property type="entry name" value="MetI-like_sf"/>
</dbReference>
<feature type="transmembrane region" description="Helical" evidence="7">
    <location>
        <begin position="132"/>
        <end position="154"/>
    </location>
</feature>
<accession>A0ABV8UQX5</accession>
<evidence type="ECO:0000313" key="9">
    <source>
        <dbReference type="EMBL" id="MFC4353156.1"/>
    </source>
</evidence>
<feature type="transmembrane region" description="Helical" evidence="7">
    <location>
        <begin position="99"/>
        <end position="125"/>
    </location>
</feature>
<dbReference type="EMBL" id="JBHSCW010000011">
    <property type="protein sequence ID" value="MFC4353156.1"/>
    <property type="molecule type" value="Genomic_DNA"/>
</dbReference>
<feature type="transmembrane region" description="Helical" evidence="7">
    <location>
        <begin position="228"/>
        <end position="258"/>
    </location>
</feature>
<keyword evidence="3" id="KW-1003">Cell membrane</keyword>
<keyword evidence="10" id="KW-1185">Reference proteome</keyword>
<evidence type="ECO:0000256" key="3">
    <source>
        <dbReference type="ARBA" id="ARBA00022475"/>
    </source>
</evidence>
<keyword evidence="4 7" id="KW-0812">Transmembrane</keyword>
<dbReference type="InterPro" id="IPR000515">
    <property type="entry name" value="MetI-like"/>
</dbReference>
<evidence type="ECO:0000256" key="7">
    <source>
        <dbReference type="RuleBase" id="RU363032"/>
    </source>
</evidence>
<dbReference type="PANTHER" id="PTHR43386">
    <property type="entry name" value="OLIGOPEPTIDE TRANSPORT SYSTEM PERMEASE PROTEIN APPC"/>
    <property type="match status" value="1"/>
</dbReference>
<sequence length="316" mass="34256">MSQQTVLSANQGQPQGNRDGTITYWRRFLWHKPAVLSLILLVIFAAACTAAPLFEIWLGAEMEQVNLMARYAPPSPEHPLGTDELGRDTLIRLLYGGRISLAVGLLAALCSAVIGTCLGIVAGYFGGRFDAVLMRLTDTVIALPLLPLLIIMAAIDPTKLGVPQDVAESTLLSFYRIVALIALFGWTTVARLVRGATLSLKRREFIIAAEALGAGPWRVMLRHILPNVFSPIVVATTLSIGNIILLESALSFLGLGIQPPLPSWGNMLTGAQELIWEAPMLAIWPGLFIFLTVIAFNFLGDGLQDALDPRSSGFRR</sequence>
<evidence type="ECO:0000256" key="6">
    <source>
        <dbReference type="ARBA" id="ARBA00023136"/>
    </source>
</evidence>
<feature type="transmembrane region" description="Helical" evidence="7">
    <location>
        <begin position="174"/>
        <end position="193"/>
    </location>
</feature>
<comment type="subcellular location">
    <subcellularLocation>
        <location evidence="1 7">Cell membrane</location>
        <topology evidence="1 7">Multi-pass membrane protein</topology>
    </subcellularLocation>
</comment>
<dbReference type="RefSeq" id="WP_382423531.1">
    <property type="nucleotide sequence ID" value="NZ_JBHSCW010000011.1"/>
</dbReference>
<dbReference type="Proteomes" id="UP001595799">
    <property type="component" value="Unassembled WGS sequence"/>
</dbReference>
<name>A0ABV8UQX5_9PROT</name>
<evidence type="ECO:0000313" key="10">
    <source>
        <dbReference type="Proteomes" id="UP001595799"/>
    </source>
</evidence>
<feature type="transmembrane region" description="Helical" evidence="7">
    <location>
        <begin position="278"/>
        <end position="300"/>
    </location>
</feature>
<evidence type="ECO:0000259" key="8">
    <source>
        <dbReference type="PROSITE" id="PS50928"/>
    </source>
</evidence>